<proteinExistence type="predicted"/>
<comment type="cofactor">
    <cofactor evidence="1">
        <name>Mg(2+)</name>
        <dbReference type="ChEBI" id="CHEBI:18420"/>
    </cofactor>
</comment>
<dbReference type="GO" id="GO:0000298">
    <property type="term" value="F:endopolyphosphatase activity"/>
    <property type="evidence" value="ECO:0007669"/>
    <property type="project" value="TreeGrafter"/>
</dbReference>
<protein>
    <submittedName>
        <fullName evidence="6">8-oxo-dGTP pyrophosphatase MutT, NUDIX family</fullName>
    </submittedName>
</protein>
<evidence type="ECO:0000256" key="4">
    <source>
        <dbReference type="ARBA" id="ARBA00022842"/>
    </source>
</evidence>
<name>A0A1H5WNP0_9RHOB</name>
<dbReference type="OrthoDB" id="7066910at2"/>
<evidence type="ECO:0000256" key="3">
    <source>
        <dbReference type="ARBA" id="ARBA00022801"/>
    </source>
</evidence>
<dbReference type="AlphaFoldDB" id="A0A1H5WNP0"/>
<dbReference type="GO" id="GO:0008486">
    <property type="term" value="F:diphosphoinositol-polyphosphate diphosphatase activity"/>
    <property type="evidence" value="ECO:0007669"/>
    <property type="project" value="TreeGrafter"/>
</dbReference>
<reference evidence="6 7" key="1">
    <citation type="submission" date="2016-10" db="EMBL/GenBank/DDBJ databases">
        <authorList>
            <person name="de Groot N.N."/>
        </authorList>
    </citation>
    <scope>NUCLEOTIDE SEQUENCE [LARGE SCALE GENOMIC DNA]</scope>
    <source>
        <strain evidence="6 7">DSM 23413</strain>
    </source>
</reference>
<dbReference type="InterPro" id="IPR000086">
    <property type="entry name" value="NUDIX_hydrolase_dom"/>
</dbReference>
<gene>
    <name evidence="6" type="ORF">SAMN05421751_108163</name>
</gene>
<dbReference type="SUPFAM" id="SSF55811">
    <property type="entry name" value="Nudix"/>
    <property type="match status" value="1"/>
</dbReference>
<dbReference type="PROSITE" id="PS51462">
    <property type="entry name" value="NUDIX"/>
    <property type="match status" value="1"/>
</dbReference>
<evidence type="ECO:0000259" key="5">
    <source>
        <dbReference type="PROSITE" id="PS51462"/>
    </source>
</evidence>
<dbReference type="PANTHER" id="PTHR12629">
    <property type="entry name" value="DIPHOSPHOINOSITOL POLYPHOSPHATE PHOSPHOHYDROLASE"/>
    <property type="match status" value="1"/>
</dbReference>
<evidence type="ECO:0000313" key="6">
    <source>
        <dbReference type="EMBL" id="SEG01082.1"/>
    </source>
</evidence>
<dbReference type="GO" id="GO:0046872">
    <property type="term" value="F:metal ion binding"/>
    <property type="evidence" value="ECO:0007669"/>
    <property type="project" value="UniProtKB-KW"/>
</dbReference>
<dbReference type="GO" id="GO:0034431">
    <property type="term" value="F:bis(5'-adenosyl)-hexaphosphatase activity"/>
    <property type="evidence" value="ECO:0007669"/>
    <property type="project" value="TreeGrafter"/>
</dbReference>
<dbReference type="InterPro" id="IPR047198">
    <property type="entry name" value="DDP-like_NUDIX"/>
</dbReference>
<dbReference type="CDD" id="cd04666">
    <property type="entry name" value="NUDIX_DIPP2_like_Nudt4"/>
    <property type="match status" value="1"/>
</dbReference>
<keyword evidence="4" id="KW-0460">Magnesium</keyword>
<keyword evidence="3" id="KW-0378">Hydrolase</keyword>
<evidence type="ECO:0000313" key="7">
    <source>
        <dbReference type="Proteomes" id="UP000236742"/>
    </source>
</evidence>
<dbReference type="GO" id="GO:1901907">
    <property type="term" value="P:diadenosine pentaphosphate catabolic process"/>
    <property type="evidence" value="ECO:0007669"/>
    <property type="project" value="TreeGrafter"/>
</dbReference>
<sequence>MGKMGKNEWQGAVQPMALRPERQQVAALCYRKKDDRKQVLLITSRDTGRWIIPKGWPMEDRSDAKAALQEAWEEAGVTGRLTARKPIGHYRYLKLLKDGSTVPVETDVYPVKVKGLATKYPEAGQRKRKWVSPKKAAEMVQEPQLKELLLSL</sequence>
<dbReference type="Pfam" id="PF00293">
    <property type="entry name" value="NUDIX"/>
    <property type="match status" value="1"/>
</dbReference>
<dbReference type="PANTHER" id="PTHR12629:SF0">
    <property type="entry name" value="DIPHOSPHOINOSITOL-POLYPHOSPHATE DIPHOSPHATASE"/>
    <property type="match status" value="1"/>
</dbReference>
<dbReference type="Proteomes" id="UP000236742">
    <property type="component" value="Unassembled WGS sequence"/>
</dbReference>
<keyword evidence="2" id="KW-0479">Metal-binding</keyword>
<evidence type="ECO:0000256" key="2">
    <source>
        <dbReference type="ARBA" id="ARBA00022723"/>
    </source>
</evidence>
<dbReference type="Gene3D" id="3.90.79.10">
    <property type="entry name" value="Nucleoside Triphosphate Pyrophosphohydrolase"/>
    <property type="match status" value="1"/>
</dbReference>
<accession>A0A1H5WNP0</accession>
<dbReference type="GO" id="GO:0034432">
    <property type="term" value="F:bis(5'-adenosyl)-pentaphosphatase activity"/>
    <property type="evidence" value="ECO:0007669"/>
    <property type="project" value="TreeGrafter"/>
</dbReference>
<dbReference type="GO" id="GO:1901911">
    <property type="term" value="P:adenosine 5'-(hexahydrogen pentaphosphate) catabolic process"/>
    <property type="evidence" value="ECO:0007669"/>
    <property type="project" value="TreeGrafter"/>
</dbReference>
<keyword evidence="7" id="KW-1185">Reference proteome</keyword>
<organism evidence="6 7">
    <name type="scientific">Jhaorihella thermophila</name>
    <dbReference type="NCBI Taxonomy" id="488547"/>
    <lineage>
        <taxon>Bacteria</taxon>
        <taxon>Pseudomonadati</taxon>
        <taxon>Pseudomonadota</taxon>
        <taxon>Alphaproteobacteria</taxon>
        <taxon>Rhodobacterales</taxon>
        <taxon>Paracoccaceae</taxon>
        <taxon>Jhaorihella</taxon>
    </lineage>
</organism>
<dbReference type="GO" id="GO:0005737">
    <property type="term" value="C:cytoplasm"/>
    <property type="evidence" value="ECO:0007669"/>
    <property type="project" value="TreeGrafter"/>
</dbReference>
<feature type="domain" description="Nudix hydrolase" evidence="5">
    <location>
        <begin position="20"/>
        <end position="152"/>
    </location>
</feature>
<dbReference type="InterPro" id="IPR015797">
    <property type="entry name" value="NUDIX_hydrolase-like_dom_sf"/>
</dbReference>
<dbReference type="EMBL" id="FNVD01000008">
    <property type="protein sequence ID" value="SEG01082.1"/>
    <property type="molecule type" value="Genomic_DNA"/>
</dbReference>
<dbReference type="GO" id="GO:0071543">
    <property type="term" value="P:diphosphoinositol polyphosphate metabolic process"/>
    <property type="evidence" value="ECO:0007669"/>
    <property type="project" value="TreeGrafter"/>
</dbReference>
<evidence type="ECO:0000256" key="1">
    <source>
        <dbReference type="ARBA" id="ARBA00001946"/>
    </source>
</evidence>
<dbReference type="GO" id="GO:1901909">
    <property type="term" value="P:diadenosine hexaphosphate catabolic process"/>
    <property type="evidence" value="ECO:0007669"/>
    <property type="project" value="TreeGrafter"/>
</dbReference>